<evidence type="ECO:0000256" key="12">
    <source>
        <dbReference type="ARBA" id="ARBA00044818"/>
    </source>
</evidence>
<dbReference type="PROSITE" id="PS51379">
    <property type="entry name" value="4FE4S_FER_2"/>
    <property type="match status" value="2"/>
</dbReference>
<dbReference type="InterPro" id="IPR053389">
    <property type="entry name" value="Pyruvate_synthase_PorD"/>
</dbReference>
<reference evidence="14" key="1">
    <citation type="journal article" date="2020" name="mSystems">
        <title>Genome- and Community-Level Interaction Insights into Carbon Utilization and Element Cycling Functions of Hydrothermarchaeota in Hydrothermal Sediment.</title>
        <authorList>
            <person name="Zhou Z."/>
            <person name="Liu Y."/>
            <person name="Xu W."/>
            <person name="Pan J."/>
            <person name="Luo Z.H."/>
            <person name="Li M."/>
        </authorList>
    </citation>
    <scope>NUCLEOTIDE SEQUENCE [LARGE SCALE GENOMIC DNA]</scope>
    <source>
        <strain evidence="14">HyVt-102</strain>
    </source>
</reference>
<feature type="domain" description="4Fe-4S ferredoxin-type" evidence="13">
    <location>
        <begin position="62"/>
        <end position="91"/>
    </location>
</feature>
<keyword evidence="9" id="KW-0411">Iron-sulfur</keyword>
<evidence type="ECO:0000256" key="1">
    <source>
        <dbReference type="ARBA" id="ARBA00001966"/>
    </source>
</evidence>
<keyword evidence="8" id="KW-0408">Iron</keyword>
<dbReference type="SUPFAM" id="SSF54862">
    <property type="entry name" value="4Fe-4S ferredoxins"/>
    <property type="match status" value="1"/>
</dbReference>
<comment type="caution">
    <text evidence="14">The sequence shown here is derived from an EMBL/GenBank/DDBJ whole genome shotgun (WGS) entry which is preliminary data.</text>
</comment>
<evidence type="ECO:0000256" key="8">
    <source>
        <dbReference type="ARBA" id="ARBA00023004"/>
    </source>
</evidence>
<keyword evidence="3" id="KW-0813">Transport</keyword>
<dbReference type="GO" id="GO:0016625">
    <property type="term" value="F:oxidoreductase activity, acting on the aldehyde or oxo group of donors, iron-sulfur protein as acceptor"/>
    <property type="evidence" value="ECO:0007669"/>
    <property type="project" value="InterPro"/>
</dbReference>
<dbReference type="Gene3D" id="3.30.70.20">
    <property type="match status" value="1"/>
</dbReference>
<dbReference type="PANTHER" id="PTHR43724">
    <property type="entry name" value="PYRUVATE SYNTHASE SUBUNIT PORD"/>
    <property type="match status" value="1"/>
</dbReference>
<evidence type="ECO:0000259" key="13">
    <source>
        <dbReference type="PROSITE" id="PS51379"/>
    </source>
</evidence>
<evidence type="ECO:0000256" key="5">
    <source>
        <dbReference type="ARBA" id="ARBA00022723"/>
    </source>
</evidence>
<evidence type="ECO:0000256" key="7">
    <source>
        <dbReference type="ARBA" id="ARBA00022982"/>
    </source>
</evidence>
<keyword evidence="7" id="KW-0249">Electron transport</keyword>
<dbReference type="PANTHER" id="PTHR43724:SF1">
    <property type="entry name" value="PYRUVATE SYNTHASE SUBUNIT PORD"/>
    <property type="match status" value="1"/>
</dbReference>
<keyword evidence="4" id="KW-0004">4Fe-4S</keyword>
<proteinExistence type="predicted"/>
<evidence type="ECO:0000256" key="3">
    <source>
        <dbReference type="ARBA" id="ARBA00022448"/>
    </source>
</evidence>
<feature type="domain" description="4Fe-4S ferredoxin-type" evidence="13">
    <location>
        <begin position="32"/>
        <end position="61"/>
    </location>
</feature>
<evidence type="ECO:0000256" key="2">
    <source>
        <dbReference type="ARBA" id="ARBA00011595"/>
    </source>
</evidence>
<organism evidence="14">
    <name type="scientific">candidate division WOR-3 bacterium</name>
    <dbReference type="NCBI Taxonomy" id="2052148"/>
    <lineage>
        <taxon>Bacteria</taxon>
        <taxon>Bacteria division WOR-3</taxon>
    </lineage>
</organism>
<dbReference type="InterPro" id="IPR017896">
    <property type="entry name" value="4Fe4S_Fe-S-bd"/>
</dbReference>
<dbReference type="NCBIfam" id="NF040684">
    <property type="entry name" value="PorD_Arch"/>
    <property type="match status" value="1"/>
</dbReference>
<dbReference type="AlphaFoldDB" id="A0A7C0ZDX9"/>
<keyword evidence="6" id="KW-0677">Repeat</keyword>
<dbReference type="InterPro" id="IPR017900">
    <property type="entry name" value="4Fe4S_Fe_S_CS"/>
</dbReference>
<evidence type="ECO:0000313" key="14">
    <source>
        <dbReference type="EMBL" id="HDI82661.1"/>
    </source>
</evidence>
<evidence type="ECO:0000256" key="10">
    <source>
        <dbReference type="ARBA" id="ARBA00044788"/>
    </source>
</evidence>
<dbReference type="GO" id="GO:0051539">
    <property type="term" value="F:4 iron, 4 sulfur cluster binding"/>
    <property type="evidence" value="ECO:0007669"/>
    <property type="project" value="UniProtKB-KW"/>
</dbReference>
<evidence type="ECO:0000256" key="4">
    <source>
        <dbReference type="ARBA" id="ARBA00022485"/>
    </source>
</evidence>
<dbReference type="PROSITE" id="PS00198">
    <property type="entry name" value="4FE4S_FER_1"/>
    <property type="match status" value="2"/>
</dbReference>
<name>A0A7C0ZDX9_UNCW3</name>
<protein>
    <recommendedName>
        <fullName evidence="10">Pyruvate synthase subunit PorD</fullName>
    </recommendedName>
    <alternativeName>
        <fullName evidence="12">Pyruvate oxidoreductase delta chain</fullName>
    </alternativeName>
    <alternativeName>
        <fullName evidence="11">Pyruvic-ferredoxin oxidoreductase subunit delta</fullName>
    </alternativeName>
</protein>
<dbReference type="InterPro" id="IPR011898">
    <property type="entry name" value="PorD_KorD"/>
</dbReference>
<dbReference type="Pfam" id="PF14697">
    <property type="entry name" value="Fer4_21"/>
    <property type="match status" value="1"/>
</dbReference>
<sequence>MKKEGWKELPVGAVIPEPGTSKKFETGDWRTEKPVLDPDKCIHCMFCWIYCPDSSIKVEDGKMTGFLYEYCKGCGICAYVCPTKAIKMEREEE</sequence>
<evidence type="ECO:0000256" key="6">
    <source>
        <dbReference type="ARBA" id="ARBA00022737"/>
    </source>
</evidence>
<comment type="subunit">
    <text evidence="2">Heterotetramer of one alpha, one beta, one delta and one gamma chain.</text>
</comment>
<accession>A0A7C0ZDX9</accession>
<evidence type="ECO:0000256" key="9">
    <source>
        <dbReference type="ARBA" id="ARBA00023014"/>
    </source>
</evidence>
<evidence type="ECO:0000256" key="11">
    <source>
        <dbReference type="ARBA" id="ARBA00044816"/>
    </source>
</evidence>
<dbReference type="NCBIfam" id="TIGR02179">
    <property type="entry name" value="PorD_KorD"/>
    <property type="match status" value="1"/>
</dbReference>
<dbReference type="Proteomes" id="UP000885847">
    <property type="component" value="Unassembled WGS sequence"/>
</dbReference>
<keyword evidence="5" id="KW-0479">Metal-binding</keyword>
<gene>
    <name evidence="14" type="ORF">ENF18_02575</name>
</gene>
<dbReference type="EMBL" id="DQWE01000117">
    <property type="protein sequence ID" value="HDI82661.1"/>
    <property type="molecule type" value="Genomic_DNA"/>
</dbReference>
<dbReference type="GO" id="GO:0046872">
    <property type="term" value="F:metal ion binding"/>
    <property type="evidence" value="ECO:0007669"/>
    <property type="project" value="UniProtKB-KW"/>
</dbReference>
<comment type="cofactor">
    <cofactor evidence="1">
        <name>[4Fe-4S] cluster</name>
        <dbReference type="ChEBI" id="CHEBI:49883"/>
    </cofactor>
</comment>